<dbReference type="HAMAP" id="MF_00089">
    <property type="entry name" value="ThiC"/>
    <property type="match status" value="1"/>
</dbReference>
<dbReference type="InterPro" id="IPR025747">
    <property type="entry name" value="ThiC-associated_dom"/>
</dbReference>
<organism evidence="15 16">
    <name type="scientific">Rhodopseudomonas palustris</name>
    <dbReference type="NCBI Taxonomy" id="1076"/>
    <lineage>
        <taxon>Bacteria</taxon>
        <taxon>Pseudomonadati</taxon>
        <taxon>Pseudomonadota</taxon>
        <taxon>Alphaproteobacteria</taxon>
        <taxon>Hyphomicrobiales</taxon>
        <taxon>Nitrobacteraceae</taxon>
        <taxon>Rhodopseudomonas</taxon>
    </lineage>
</organism>
<feature type="domain" description="ThiC-associated" evidence="14">
    <location>
        <begin position="19"/>
        <end position="90"/>
    </location>
</feature>
<evidence type="ECO:0000259" key="14">
    <source>
        <dbReference type="Pfam" id="PF13667"/>
    </source>
</evidence>
<feature type="binding site" evidence="13">
    <location>
        <position position="483"/>
    </location>
    <ligand>
        <name>Zn(2+)</name>
        <dbReference type="ChEBI" id="CHEBI:29105"/>
    </ligand>
</feature>
<evidence type="ECO:0000313" key="16">
    <source>
        <dbReference type="Proteomes" id="UP000285523"/>
    </source>
</evidence>
<dbReference type="GO" id="GO:0008270">
    <property type="term" value="F:zinc ion binding"/>
    <property type="evidence" value="ECO:0007669"/>
    <property type="project" value="UniProtKB-UniRule"/>
</dbReference>
<comment type="function">
    <text evidence="1 13">Catalyzes the synthesis of the hydroxymethylpyrimidine phosphate (HMP-P) moiety of thiamine from aminoimidazole ribotide (AIR) in a radical S-adenosyl-L-methionine (SAM)-dependent reaction.</text>
</comment>
<dbReference type="AlphaFoldDB" id="A0A418VFZ6"/>
<evidence type="ECO:0000256" key="3">
    <source>
        <dbReference type="ARBA" id="ARBA00022485"/>
    </source>
</evidence>
<dbReference type="FunFam" id="3.20.20.540:FF:000001">
    <property type="entry name" value="Phosphomethylpyrimidine synthase"/>
    <property type="match status" value="1"/>
</dbReference>
<feature type="binding site" evidence="13">
    <location>
        <begin position="335"/>
        <end position="337"/>
    </location>
    <ligand>
        <name>substrate</name>
    </ligand>
</feature>
<evidence type="ECO:0000256" key="12">
    <source>
        <dbReference type="ARBA" id="ARBA00061546"/>
    </source>
</evidence>
<dbReference type="GO" id="GO:0009228">
    <property type="term" value="P:thiamine biosynthetic process"/>
    <property type="evidence" value="ECO:0007669"/>
    <property type="project" value="UniProtKB-UniRule"/>
</dbReference>
<dbReference type="Pfam" id="PF13667">
    <property type="entry name" value="ThiC-associated"/>
    <property type="match status" value="1"/>
</dbReference>
<feature type="binding site" evidence="13">
    <location>
        <position position="566"/>
    </location>
    <ligand>
        <name>[4Fe-4S] cluster</name>
        <dbReference type="ChEBI" id="CHEBI:49883"/>
        <note>4Fe-4S-S-AdoMet</note>
    </ligand>
</feature>
<feature type="binding site" evidence="13">
    <location>
        <position position="250"/>
    </location>
    <ligand>
        <name>substrate</name>
    </ligand>
</feature>
<feature type="binding site" evidence="13">
    <location>
        <position position="419"/>
    </location>
    <ligand>
        <name>Zn(2+)</name>
        <dbReference type="ChEBI" id="CHEBI:29105"/>
    </ligand>
</feature>
<comment type="pathway">
    <text evidence="2 13">Cofactor biosynthesis; thiamine diphosphate biosynthesis.</text>
</comment>
<dbReference type="NCBIfam" id="TIGR00190">
    <property type="entry name" value="thiC"/>
    <property type="match status" value="1"/>
</dbReference>
<keyword evidence="9 13" id="KW-0411">Iron-sulfur</keyword>
<keyword evidence="3 13" id="KW-0004">4Fe-4S</keyword>
<feature type="binding site" evidence="13">
    <location>
        <position position="563"/>
    </location>
    <ligand>
        <name>[4Fe-4S] cluster</name>
        <dbReference type="ChEBI" id="CHEBI:49883"/>
        <note>4Fe-4S-S-AdoMet</note>
    </ligand>
</feature>
<dbReference type="InterPro" id="IPR037509">
    <property type="entry name" value="ThiC"/>
</dbReference>
<feature type="binding site" evidence="13">
    <location>
        <position position="221"/>
    </location>
    <ligand>
        <name>substrate</name>
    </ligand>
</feature>
<keyword evidence="10 13" id="KW-0456">Lyase</keyword>
<dbReference type="SFLD" id="SFLDF00407">
    <property type="entry name" value="phosphomethylpyrimidine_syntha"/>
    <property type="match status" value="1"/>
</dbReference>
<accession>A0A418VFZ6</accession>
<dbReference type="RefSeq" id="WP_119856485.1">
    <property type="nucleotide sequence ID" value="NZ_QYYD01000009.1"/>
</dbReference>
<keyword evidence="5 13" id="KW-0479">Metal-binding</keyword>
<evidence type="ECO:0000256" key="11">
    <source>
        <dbReference type="ARBA" id="ARBA00050218"/>
    </source>
</evidence>
<comment type="catalytic activity">
    <reaction evidence="11 13">
        <text>5-amino-1-(5-phospho-beta-D-ribosyl)imidazole + S-adenosyl-L-methionine = 4-amino-2-methyl-5-(phosphooxymethyl)pyrimidine + CO + 5'-deoxyadenosine + formate + L-methionine + 3 H(+)</text>
        <dbReference type="Rhea" id="RHEA:24840"/>
        <dbReference type="ChEBI" id="CHEBI:15378"/>
        <dbReference type="ChEBI" id="CHEBI:15740"/>
        <dbReference type="ChEBI" id="CHEBI:17245"/>
        <dbReference type="ChEBI" id="CHEBI:17319"/>
        <dbReference type="ChEBI" id="CHEBI:57844"/>
        <dbReference type="ChEBI" id="CHEBI:58354"/>
        <dbReference type="ChEBI" id="CHEBI:59789"/>
        <dbReference type="ChEBI" id="CHEBI:137981"/>
        <dbReference type="EC" id="4.1.99.17"/>
    </reaction>
</comment>
<feature type="binding site" evidence="13">
    <location>
        <position position="571"/>
    </location>
    <ligand>
        <name>[4Fe-4S] cluster</name>
        <dbReference type="ChEBI" id="CHEBI:49883"/>
        <note>4Fe-4S-S-AdoMet</note>
    </ligand>
</feature>
<feature type="binding site" evidence="13">
    <location>
        <begin position="376"/>
        <end position="379"/>
    </location>
    <ligand>
        <name>substrate</name>
    </ligand>
</feature>
<dbReference type="Proteomes" id="UP000285523">
    <property type="component" value="Unassembled WGS sequence"/>
</dbReference>
<evidence type="ECO:0000256" key="5">
    <source>
        <dbReference type="ARBA" id="ARBA00022723"/>
    </source>
</evidence>
<dbReference type="GO" id="GO:0051539">
    <property type="term" value="F:4 iron, 4 sulfur cluster binding"/>
    <property type="evidence" value="ECO:0007669"/>
    <property type="project" value="UniProtKB-KW"/>
</dbReference>
<evidence type="ECO:0000256" key="4">
    <source>
        <dbReference type="ARBA" id="ARBA00022691"/>
    </source>
</evidence>
<dbReference type="NCBIfam" id="NF006763">
    <property type="entry name" value="PRK09284.1"/>
    <property type="match status" value="1"/>
</dbReference>
<feature type="binding site" evidence="13">
    <location>
        <position position="315"/>
    </location>
    <ligand>
        <name>substrate</name>
    </ligand>
</feature>
<keyword evidence="6 13" id="KW-0862">Zinc</keyword>
<dbReference type="Gene3D" id="3.20.20.540">
    <property type="entry name" value="Radical SAM ThiC family, central domain"/>
    <property type="match status" value="1"/>
</dbReference>
<evidence type="ECO:0000256" key="13">
    <source>
        <dbReference type="HAMAP-Rule" id="MF_00089"/>
    </source>
</evidence>
<gene>
    <name evidence="13 15" type="primary">thiC</name>
    <name evidence="15" type="ORF">D4Q52_10390</name>
</gene>
<evidence type="ECO:0000256" key="10">
    <source>
        <dbReference type="ARBA" id="ARBA00023239"/>
    </source>
</evidence>
<dbReference type="Pfam" id="PF01964">
    <property type="entry name" value="ThiC_Rad_SAM"/>
    <property type="match status" value="1"/>
</dbReference>
<dbReference type="GO" id="GO:0005829">
    <property type="term" value="C:cytosol"/>
    <property type="evidence" value="ECO:0007669"/>
    <property type="project" value="TreeGrafter"/>
</dbReference>
<dbReference type="EC" id="4.1.99.17" evidence="13"/>
<dbReference type="EMBL" id="QYYD01000009">
    <property type="protein sequence ID" value="RJF75052.1"/>
    <property type="molecule type" value="Genomic_DNA"/>
</dbReference>
<dbReference type="InterPro" id="IPR038521">
    <property type="entry name" value="ThiC/Bza_core_dom"/>
</dbReference>
<dbReference type="UniPathway" id="UPA00060"/>
<proteinExistence type="inferred from homology"/>
<sequence>MNIRSNPETTRAAVTTGALPSSRKIHAVPTAAPDLRVPLREIILSEAATEPNLPVYDTSGPYTDPNVIIDVNKGLPRIRTEWVKQRGGVEQYQGRDVKPEDNGNVGAAHAAKAFTAYHQPLRGVGNAPITQYEFARAGIITKEMIYVAERENLGRKQQLERAEAALADGESFGAAVPAFITPEFVRDEIARGRAIIPANINHGELEPMIIGRNFLTKINANIGNSAVTSSVEEEVDKMVWAIRWGADTVMDLSTGRNIHTTREWILRNSPVPIGTVPIYQALEKCDGDPVKLTWELYKDTLIEQAEQGVDYFTIHAGVRLQYIHLTASRVTGIVSRGGSIMAKWCLAHHQESFLYTHFDEICDLMRKYDVSFSLGDGLRPGSIADANDRAQFAELETLGELTKIAWAKGCQVMIEGPGHVPMHKIKINMDKQLKECGEAPFYTLGPLTTDIAPGYDHITSGIGAAMIGWFGCAMLCYVTPKEHLGLPDRNDVKTGVITYKIAAHAADLAKGHPAAQLRDDALSRARFEFRWQDQFNLGLDPDTAQAFHDETLPKEAHKVAHFCSMCGPKFCSMKITQDVRDYAAGLGDNEKAALNLASGGSLGNVGMTMSGVIEDGMAQMSEKFKSMGEKLYLDAEKVKESNKALS</sequence>
<dbReference type="InterPro" id="IPR002817">
    <property type="entry name" value="ThiC/BzaA/B"/>
</dbReference>
<protein>
    <recommendedName>
        <fullName evidence="13">Phosphomethylpyrimidine synthase</fullName>
        <ecNumber evidence="13">4.1.99.17</ecNumber>
    </recommendedName>
    <alternativeName>
        <fullName evidence="13">Hydroxymethylpyrimidine phosphate synthase</fullName>
        <shortName evidence="13">HMP-P synthase</shortName>
        <shortName evidence="13">HMP-phosphate synthase</shortName>
        <shortName evidence="13">HMPP synthase</shortName>
    </alternativeName>
    <alternativeName>
        <fullName evidence="13">Thiamine biosynthesis protein ThiC</fullName>
    </alternativeName>
</protein>
<evidence type="ECO:0000256" key="2">
    <source>
        <dbReference type="ARBA" id="ARBA00004948"/>
    </source>
</evidence>
<feature type="binding site" evidence="13">
    <location>
        <position position="415"/>
    </location>
    <ligand>
        <name>substrate</name>
    </ligand>
</feature>
<dbReference type="GO" id="GO:0070284">
    <property type="term" value="F:phosphomethylpyrimidine synthase activity"/>
    <property type="evidence" value="ECO:0007669"/>
    <property type="project" value="UniProtKB-EC"/>
</dbReference>
<comment type="caution">
    <text evidence="15">The sequence shown here is derived from an EMBL/GenBank/DDBJ whole genome shotgun (WGS) entry which is preliminary data.</text>
</comment>
<dbReference type="Gene3D" id="6.10.250.620">
    <property type="match status" value="1"/>
</dbReference>
<evidence type="ECO:0000256" key="7">
    <source>
        <dbReference type="ARBA" id="ARBA00022977"/>
    </source>
</evidence>
<feature type="binding site" evidence="13">
    <location>
        <position position="442"/>
    </location>
    <ligand>
        <name>substrate</name>
    </ligand>
</feature>
<comment type="subunit">
    <text evidence="13">Homodimer.</text>
</comment>
<dbReference type="OrthoDB" id="9805897at2"/>
<dbReference type="PANTHER" id="PTHR30557">
    <property type="entry name" value="THIAMINE BIOSYNTHESIS PROTEIN THIC"/>
    <property type="match status" value="1"/>
</dbReference>
<keyword evidence="4 13" id="KW-0949">S-adenosyl-L-methionine</keyword>
<evidence type="ECO:0000256" key="9">
    <source>
        <dbReference type="ARBA" id="ARBA00023014"/>
    </source>
</evidence>
<reference evidence="15 16" key="1">
    <citation type="submission" date="2018-09" db="EMBL/GenBank/DDBJ databases">
        <title>Draft genome sequence of Rhodopseudomonas palustris 2.1.18.</title>
        <authorList>
            <person name="Robertson S.L."/>
            <person name="Meyer T.E."/>
            <person name="Kyndt J.A."/>
        </authorList>
    </citation>
    <scope>NUCLEOTIDE SEQUENCE [LARGE SCALE GENOMIC DNA]</scope>
    <source>
        <strain evidence="15 16">2.1.18</strain>
    </source>
</reference>
<comment type="similarity">
    <text evidence="12 13">Belongs to the ThiC family.</text>
</comment>
<evidence type="ECO:0000256" key="1">
    <source>
        <dbReference type="ARBA" id="ARBA00003175"/>
    </source>
</evidence>
<keyword evidence="7 13" id="KW-0784">Thiamine biosynthesis</keyword>
<evidence type="ECO:0000313" key="15">
    <source>
        <dbReference type="EMBL" id="RJF75052.1"/>
    </source>
</evidence>
<name>A0A418VFZ6_RHOPL</name>
<dbReference type="PANTHER" id="PTHR30557:SF1">
    <property type="entry name" value="PHOSPHOMETHYLPYRIMIDINE SYNTHASE, CHLOROPLASTIC"/>
    <property type="match status" value="1"/>
</dbReference>
<keyword evidence="8 13" id="KW-0408">Iron</keyword>
<dbReference type="GO" id="GO:0009229">
    <property type="term" value="P:thiamine diphosphate biosynthetic process"/>
    <property type="evidence" value="ECO:0007669"/>
    <property type="project" value="UniProtKB-UniRule"/>
</dbReference>
<evidence type="ECO:0000256" key="8">
    <source>
        <dbReference type="ARBA" id="ARBA00023004"/>
    </source>
</evidence>
<comment type="cofactor">
    <cofactor evidence="13">
        <name>[4Fe-4S] cluster</name>
        <dbReference type="ChEBI" id="CHEBI:49883"/>
    </cofactor>
    <text evidence="13">Binds 1 [4Fe-4S] cluster per subunit. The cluster is coordinated with 3 cysteines and an exchangeable S-adenosyl-L-methionine.</text>
</comment>
<evidence type="ECO:0000256" key="6">
    <source>
        <dbReference type="ARBA" id="ARBA00022833"/>
    </source>
</evidence>
<dbReference type="SFLD" id="SFLDG01114">
    <property type="entry name" value="phosphomethylpyrimidine_syntha"/>
    <property type="match status" value="1"/>
</dbReference>
<dbReference type="SFLD" id="SFLDS00113">
    <property type="entry name" value="Radical_SAM_Phosphomethylpyrim"/>
    <property type="match status" value="1"/>
</dbReference>
<dbReference type="NCBIfam" id="NF009895">
    <property type="entry name" value="PRK13352.1"/>
    <property type="match status" value="1"/>
</dbReference>
<feature type="binding site" evidence="13">
    <location>
        <position position="279"/>
    </location>
    <ligand>
        <name>substrate</name>
    </ligand>
</feature>